<feature type="active site" evidence="4">
    <location>
        <position position="28"/>
    </location>
</feature>
<dbReference type="HAMAP" id="MF_01468">
    <property type="entry name" value="RNase_Mini_III"/>
    <property type="match status" value="1"/>
</dbReference>
<keyword evidence="1 4" id="KW-0540">Nuclease</keyword>
<dbReference type="Gene3D" id="1.10.1520.10">
    <property type="entry name" value="Ribonuclease III domain"/>
    <property type="match status" value="1"/>
</dbReference>
<dbReference type="RefSeq" id="WP_188433175.1">
    <property type="nucleotide sequence ID" value="NZ_BMEX01000014.1"/>
</dbReference>
<keyword evidence="4" id="KW-0699">rRNA-binding</keyword>
<dbReference type="SUPFAM" id="SSF69065">
    <property type="entry name" value="RNase III domain-like"/>
    <property type="match status" value="1"/>
</dbReference>
<feature type="domain" description="RNase III" evidence="5">
    <location>
        <begin position="23"/>
        <end position="119"/>
    </location>
</feature>
<keyword evidence="3 4" id="KW-0378">Hydrolase</keyword>
<keyword evidence="4" id="KW-0698">rRNA processing</keyword>
<reference evidence="7" key="1">
    <citation type="journal article" date="2019" name="Int. J. Syst. Evol. Microbiol.">
        <title>The Global Catalogue of Microorganisms (GCM) 10K type strain sequencing project: providing services to taxonomists for standard genome sequencing and annotation.</title>
        <authorList>
            <consortium name="The Broad Institute Genomics Platform"/>
            <consortium name="The Broad Institute Genome Sequencing Center for Infectious Disease"/>
            <person name="Wu L."/>
            <person name="Ma J."/>
        </authorList>
    </citation>
    <scope>NUCLEOTIDE SEQUENCE [LARGE SCALE GENOMIC DNA]</scope>
    <source>
        <strain evidence="7">CGMCC 1.12404</strain>
    </source>
</reference>
<comment type="subcellular location">
    <subcellularLocation>
        <location evidence="4">Cytoplasm</location>
    </subcellularLocation>
</comment>
<keyword evidence="4" id="KW-0963">Cytoplasm</keyword>
<sequence length="143" mass="16016">MESILGQIGTLKKRPEEINPLLLAYLGDAVYELFIRHHLLARGESRTHNIQGKAVRFVSAGAQAEAVRILEGWLTEEEKEVVKRGRNAKAKSIPKNVNTLDYRYSTGLETLVGHWYLTGNTDRLTQGMKQVIQSLEGALEDGE</sequence>
<dbReference type="PIRSF" id="PIRSF005520">
    <property type="entry name" value="UCP005520"/>
    <property type="match status" value="1"/>
</dbReference>
<dbReference type="EC" id="3.1.26.-" evidence="4"/>
<evidence type="ECO:0000313" key="6">
    <source>
        <dbReference type="EMBL" id="GGA53534.1"/>
    </source>
</evidence>
<dbReference type="InterPro" id="IPR036389">
    <property type="entry name" value="RNase_III_sf"/>
</dbReference>
<keyword evidence="4" id="KW-0460">Magnesium</keyword>
<proteinExistence type="inferred from homology"/>
<comment type="cofactor">
    <cofactor evidence="4">
        <name>Mg(2+)</name>
        <dbReference type="ChEBI" id="CHEBI:18420"/>
    </cofactor>
</comment>
<name>A0ABQ1H0A0_9BACL</name>
<protein>
    <recommendedName>
        <fullName evidence="4">Mini-ribonuclease 3</fullName>
        <shortName evidence="4">Mini-3</shortName>
        <shortName evidence="4">Mini-RNase 3</shortName>
        <ecNumber evidence="4">3.1.26.-</ecNumber>
    </recommendedName>
    <alternativeName>
        <fullName evidence="4">Mini-RNase III</fullName>
        <shortName evidence="4">Mini-III</shortName>
    </alternativeName>
</protein>
<comment type="function">
    <text evidence="4">Involved in correct processing of both the 5' and 3' ends of 23S rRNA precursor. Processes 30S rRNA precursor transcript even in absence of ribonuclease 3 (Rnc); Rnc processes 30S rRNA into smaller rRNA precursors.</text>
</comment>
<dbReference type="PANTHER" id="PTHR34276">
    <property type="entry name" value="MINI-RIBONUCLEASE 3"/>
    <property type="match status" value="1"/>
</dbReference>
<comment type="subunit">
    <text evidence="4">Homodimer.</text>
</comment>
<accession>A0ABQ1H0A0</accession>
<dbReference type="PANTHER" id="PTHR34276:SF1">
    <property type="entry name" value="MINI-RIBONUCLEASE 3"/>
    <property type="match status" value="1"/>
</dbReference>
<evidence type="ECO:0000313" key="7">
    <source>
        <dbReference type="Proteomes" id="UP000617979"/>
    </source>
</evidence>
<comment type="caution">
    <text evidence="6">The sequence shown here is derived from an EMBL/GenBank/DDBJ whole genome shotgun (WGS) entry which is preliminary data.</text>
</comment>
<dbReference type="EMBL" id="BMEX01000014">
    <property type="protein sequence ID" value="GGA53534.1"/>
    <property type="molecule type" value="Genomic_DNA"/>
</dbReference>
<gene>
    <name evidence="4 6" type="primary">mrnC</name>
    <name evidence="6" type="ORF">GCM10007416_28330</name>
</gene>
<dbReference type="InterPro" id="IPR000999">
    <property type="entry name" value="RNase_III_dom"/>
</dbReference>
<dbReference type="Pfam" id="PF00636">
    <property type="entry name" value="Ribonuclease_3"/>
    <property type="match status" value="1"/>
</dbReference>
<evidence type="ECO:0000256" key="2">
    <source>
        <dbReference type="ARBA" id="ARBA00022759"/>
    </source>
</evidence>
<evidence type="ECO:0000259" key="5">
    <source>
        <dbReference type="Pfam" id="PF00636"/>
    </source>
</evidence>
<comment type="similarity">
    <text evidence="4">Belongs to the MrnC RNase family.</text>
</comment>
<organism evidence="6 7">
    <name type="scientific">Kroppenstedtia guangzhouensis</name>
    <dbReference type="NCBI Taxonomy" id="1274356"/>
    <lineage>
        <taxon>Bacteria</taxon>
        <taxon>Bacillati</taxon>
        <taxon>Bacillota</taxon>
        <taxon>Bacilli</taxon>
        <taxon>Bacillales</taxon>
        <taxon>Thermoactinomycetaceae</taxon>
        <taxon>Kroppenstedtia</taxon>
    </lineage>
</organism>
<evidence type="ECO:0000256" key="4">
    <source>
        <dbReference type="HAMAP-Rule" id="MF_01468"/>
    </source>
</evidence>
<evidence type="ECO:0000256" key="3">
    <source>
        <dbReference type="ARBA" id="ARBA00022801"/>
    </source>
</evidence>
<keyword evidence="4" id="KW-0690">Ribosome biogenesis</keyword>
<keyword evidence="4" id="KW-0694">RNA-binding</keyword>
<keyword evidence="7" id="KW-1185">Reference proteome</keyword>
<dbReference type="Proteomes" id="UP000617979">
    <property type="component" value="Unassembled WGS sequence"/>
</dbReference>
<dbReference type="InterPro" id="IPR008226">
    <property type="entry name" value="Mini3_fam"/>
</dbReference>
<evidence type="ECO:0000256" key="1">
    <source>
        <dbReference type="ARBA" id="ARBA00022722"/>
    </source>
</evidence>
<keyword evidence="2 4" id="KW-0255">Endonuclease</keyword>